<feature type="transmembrane region" description="Helical" evidence="1">
    <location>
        <begin position="155"/>
        <end position="172"/>
    </location>
</feature>
<dbReference type="Proteomes" id="UP001500655">
    <property type="component" value="Unassembled WGS sequence"/>
</dbReference>
<organism evidence="2 3">
    <name type="scientific">Luedemannella helvata</name>
    <dbReference type="NCBI Taxonomy" id="349315"/>
    <lineage>
        <taxon>Bacteria</taxon>
        <taxon>Bacillati</taxon>
        <taxon>Actinomycetota</taxon>
        <taxon>Actinomycetes</taxon>
        <taxon>Micromonosporales</taxon>
        <taxon>Micromonosporaceae</taxon>
        <taxon>Luedemannella</taxon>
    </lineage>
</organism>
<feature type="transmembrane region" description="Helical" evidence="1">
    <location>
        <begin position="75"/>
        <end position="98"/>
    </location>
</feature>
<dbReference type="EMBL" id="BAAALS010000008">
    <property type="protein sequence ID" value="GAA1749000.1"/>
    <property type="molecule type" value="Genomic_DNA"/>
</dbReference>
<feature type="transmembrane region" description="Helical" evidence="1">
    <location>
        <begin position="41"/>
        <end position="63"/>
    </location>
</feature>
<sequence length="206" mass="21805">MLLLVSLAGRTFFAFWEPPFDGTIRFDDVTSLGGAYWPMNLYLGGPGYAVSWVAFAIFIALLARGRGGALNLIGAFLAGVGGIVFALTITAEVLPFAYAADPAVMPEADGRALFETLNAHLDMLIPAIIGTQVAIAIGVLLALVGTLISRAVPRWLSISGIVYIIIFVALPAEQLGRAVNMIGYLLQVALVAALSWFGLRAALNRP</sequence>
<proteinExistence type="predicted"/>
<dbReference type="RefSeq" id="WP_344079255.1">
    <property type="nucleotide sequence ID" value="NZ_BAAALS010000008.1"/>
</dbReference>
<evidence type="ECO:0008006" key="4">
    <source>
        <dbReference type="Google" id="ProtNLM"/>
    </source>
</evidence>
<keyword evidence="3" id="KW-1185">Reference proteome</keyword>
<keyword evidence="1" id="KW-0472">Membrane</keyword>
<feature type="transmembrane region" description="Helical" evidence="1">
    <location>
        <begin position="184"/>
        <end position="203"/>
    </location>
</feature>
<reference evidence="3" key="1">
    <citation type="journal article" date="2019" name="Int. J. Syst. Evol. Microbiol.">
        <title>The Global Catalogue of Microorganisms (GCM) 10K type strain sequencing project: providing services to taxonomists for standard genome sequencing and annotation.</title>
        <authorList>
            <consortium name="The Broad Institute Genomics Platform"/>
            <consortium name="The Broad Institute Genome Sequencing Center for Infectious Disease"/>
            <person name="Wu L."/>
            <person name="Ma J."/>
        </authorList>
    </citation>
    <scope>NUCLEOTIDE SEQUENCE [LARGE SCALE GENOMIC DNA]</scope>
    <source>
        <strain evidence="3">JCM 13249</strain>
    </source>
</reference>
<name>A0ABN2K5T5_9ACTN</name>
<keyword evidence="1" id="KW-0812">Transmembrane</keyword>
<gene>
    <name evidence="2" type="ORF">GCM10009681_20240</name>
</gene>
<evidence type="ECO:0000256" key="1">
    <source>
        <dbReference type="SAM" id="Phobius"/>
    </source>
</evidence>
<feature type="transmembrane region" description="Helical" evidence="1">
    <location>
        <begin position="123"/>
        <end position="148"/>
    </location>
</feature>
<comment type="caution">
    <text evidence="2">The sequence shown here is derived from an EMBL/GenBank/DDBJ whole genome shotgun (WGS) entry which is preliminary data.</text>
</comment>
<evidence type="ECO:0000313" key="3">
    <source>
        <dbReference type="Proteomes" id="UP001500655"/>
    </source>
</evidence>
<evidence type="ECO:0000313" key="2">
    <source>
        <dbReference type="EMBL" id="GAA1749000.1"/>
    </source>
</evidence>
<keyword evidence="1" id="KW-1133">Transmembrane helix</keyword>
<accession>A0ABN2K5T5</accession>
<protein>
    <recommendedName>
        <fullName evidence="4">DUF4386 family protein</fullName>
    </recommendedName>
</protein>